<name>A0ABN3EV38_9ACTN</name>
<dbReference type="EMBL" id="BAAASN010000014">
    <property type="protein sequence ID" value="GAA2273039.1"/>
    <property type="molecule type" value="Genomic_DNA"/>
</dbReference>
<organism evidence="1 2">
    <name type="scientific">Streptomyces roseiscleroticus</name>
    <dbReference type="NCBI Taxonomy" id="1972"/>
    <lineage>
        <taxon>Bacteria</taxon>
        <taxon>Bacillati</taxon>
        <taxon>Actinomycetota</taxon>
        <taxon>Actinomycetes</taxon>
        <taxon>Kitasatosporales</taxon>
        <taxon>Streptomycetaceae</taxon>
        <taxon>Streptomyces</taxon>
    </lineage>
</organism>
<protein>
    <submittedName>
        <fullName evidence="1">Uncharacterized protein</fullName>
    </submittedName>
</protein>
<evidence type="ECO:0000313" key="1">
    <source>
        <dbReference type="EMBL" id="GAA2273039.1"/>
    </source>
</evidence>
<comment type="caution">
    <text evidence="1">The sequence shown here is derived from an EMBL/GenBank/DDBJ whole genome shotgun (WGS) entry which is preliminary data.</text>
</comment>
<keyword evidence="2" id="KW-1185">Reference proteome</keyword>
<reference evidence="1 2" key="1">
    <citation type="journal article" date="2019" name="Int. J. Syst. Evol. Microbiol.">
        <title>The Global Catalogue of Microorganisms (GCM) 10K type strain sequencing project: providing services to taxonomists for standard genome sequencing and annotation.</title>
        <authorList>
            <consortium name="The Broad Institute Genomics Platform"/>
            <consortium name="The Broad Institute Genome Sequencing Center for Infectious Disease"/>
            <person name="Wu L."/>
            <person name="Ma J."/>
        </authorList>
    </citation>
    <scope>NUCLEOTIDE SEQUENCE [LARGE SCALE GENOMIC DNA]</scope>
    <source>
        <strain evidence="1 2">JCM 4823</strain>
    </source>
</reference>
<gene>
    <name evidence="1" type="ORF">GCM10010368_48020</name>
</gene>
<dbReference type="Proteomes" id="UP001500442">
    <property type="component" value="Unassembled WGS sequence"/>
</dbReference>
<dbReference type="RefSeq" id="WP_346158651.1">
    <property type="nucleotide sequence ID" value="NZ_BAAASN010000014.1"/>
</dbReference>
<accession>A0ABN3EV38</accession>
<evidence type="ECO:0000313" key="2">
    <source>
        <dbReference type="Proteomes" id="UP001500442"/>
    </source>
</evidence>
<proteinExistence type="predicted"/>
<sequence>MTIDVVDAVGLVRKNRKTRKRLQKAAQELDQQVAEDSIALDKARQMLYDVAVLPSRDVYGRVKNVDHFELAAIERPTASIKRSAEPRRTGGVAVVPAARMAGGAVLVLGLSLAVGPAVKSGSYRAVQGLGSASTGRAIKSLRGAAARNATEAWFGRGAVAVGGGGRAAGRKMLEQIEATSSKVTYELAAAWRIQALEASQQEEARGLERREADMKQRQDEALALHEHFEDMQRVIRDLRSELLTRLPSLVALVDNSKDFAQYGSRQRAEVTTMVDLDGLAVKVMRCPMADPTGRPAEESKLVVAEAEARLQAMQPHA</sequence>